<feature type="domain" description="Retrovirus-related Pol polyprotein from transposon TNT 1-94-like beta-barrel" evidence="2">
    <location>
        <begin position="168"/>
        <end position="242"/>
    </location>
</feature>
<keyword evidence="4" id="KW-1185">Reference proteome</keyword>
<organism evidence="3 4">
    <name type="scientific">Solanum tuberosum</name>
    <name type="common">Potato</name>
    <dbReference type="NCBI Taxonomy" id="4113"/>
    <lineage>
        <taxon>Eukaryota</taxon>
        <taxon>Viridiplantae</taxon>
        <taxon>Streptophyta</taxon>
        <taxon>Embryophyta</taxon>
        <taxon>Tracheophyta</taxon>
        <taxon>Spermatophyta</taxon>
        <taxon>Magnoliopsida</taxon>
        <taxon>eudicotyledons</taxon>
        <taxon>Gunneridae</taxon>
        <taxon>Pentapetalae</taxon>
        <taxon>asterids</taxon>
        <taxon>lamiids</taxon>
        <taxon>Solanales</taxon>
        <taxon>Solanaceae</taxon>
        <taxon>Solanoideae</taxon>
        <taxon>Solaneae</taxon>
        <taxon>Solanum</taxon>
    </lineage>
</organism>
<name>A0ABQ7URD0_SOLTU</name>
<feature type="region of interest" description="Disordered" evidence="1">
    <location>
        <begin position="74"/>
        <end position="117"/>
    </location>
</feature>
<dbReference type="Pfam" id="PF22936">
    <property type="entry name" value="Pol_BBD"/>
    <property type="match status" value="1"/>
</dbReference>
<reference evidence="3 4" key="1">
    <citation type="journal article" date="2021" name="bioRxiv">
        <title>Chromosome-scale and haplotype-resolved genome assembly of a tetraploid potato cultivar.</title>
        <authorList>
            <person name="Sun H."/>
            <person name="Jiao W.-B."/>
            <person name="Krause K."/>
            <person name="Campoy J.A."/>
            <person name="Goel M."/>
            <person name="Folz-Donahue K."/>
            <person name="Kukat C."/>
            <person name="Huettel B."/>
            <person name="Schneeberger K."/>
        </authorList>
    </citation>
    <scope>NUCLEOTIDE SEQUENCE [LARGE SCALE GENOMIC DNA]</scope>
    <source>
        <strain evidence="3">SolTubOtavaFocal</strain>
        <tissue evidence="3">Leaves</tissue>
    </source>
</reference>
<comment type="caution">
    <text evidence="3">The sequence shown here is derived from an EMBL/GenBank/DDBJ whole genome shotgun (WGS) entry which is preliminary data.</text>
</comment>
<gene>
    <name evidence="3" type="ORF">KY290_024679</name>
</gene>
<protein>
    <recommendedName>
        <fullName evidence="2">Retrovirus-related Pol polyprotein from transposon TNT 1-94-like beta-barrel domain-containing protein</fullName>
    </recommendedName>
</protein>
<accession>A0ABQ7URD0</accession>
<dbReference type="InterPro" id="IPR054722">
    <property type="entry name" value="PolX-like_BBD"/>
</dbReference>
<proteinExistence type="predicted"/>
<evidence type="ECO:0000256" key="1">
    <source>
        <dbReference type="SAM" id="MobiDB-lite"/>
    </source>
</evidence>
<sequence length="244" mass="27639">MAIHKPLDEDSKVINFVRGLGRKYKTLRTVMLGKPPYPTFGQFVTALRGFDMMEEGEEQMTQPNFDPTVSFTAQKTHGKGHGNSLDRGNQRGIGNKGGFNQRQFHTQPQGTNQQNENSKNNYCQICGRNNYSTLSCFYRWDYSYQALEEVPYALATMSLDNHPDNHLYMDSGSKNHMVHSSGFLMNPSLFKQTDLVMVGNGDKLLITHIGDKNIGEKLHLKDVFVVPRLKKNLISVSKFVEDNA</sequence>
<evidence type="ECO:0000259" key="2">
    <source>
        <dbReference type="Pfam" id="PF22936"/>
    </source>
</evidence>
<dbReference type="PANTHER" id="PTHR47481">
    <property type="match status" value="1"/>
</dbReference>
<dbReference type="EMBL" id="JAIVGD010000018">
    <property type="protein sequence ID" value="KAH0754409.1"/>
    <property type="molecule type" value="Genomic_DNA"/>
</dbReference>
<dbReference type="Proteomes" id="UP000826656">
    <property type="component" value="Unassembled WGS sequence"/>
</dbReference>
<dbReference type="PANTHER" id="PTHR47481:SF10">
    <property type="entry name" value="COPIA-LIKE POLYPROTEIN_RETROTRANSPOSON"/>
    <property type="match status" value="1"/>
</dbReference>
<feature type="compositionally biased region" description="Polar residues" evidence="1">
    <location>
        <begin position="98"/>
        <end position="117"/>
    </location>
</feature>
<evidence type="ECO:0000313" key="3">
    <source>
        <dbReference type="EMBL" id="KAH0754409.1"/>
    </source>
</evidence>
<evidence type="ECO:0000313" key="4">
    <source>
        <dbReference type="Proteomes" id="UP000826656"/>
    </source>
</evidence>